<accession>A0A9Q0KKS9</accession>
<dbReference type="InterPro" id="IPR050942">
    <property type="entry name" value="F-box_BR-signaling"/>
</dbReference>
<dbReference type="PANTHER" id="PTHR44259">
    <property type="entry name" value="OS07G0183000 PROTEIN-RELATED"/>
    <property type="match status" value="1"/>
</dbReference>
<keyword evidence="3" id="KW-1185">Reference proteome</keyword>
<proteinExistence type="predicted"/>
<dbReference type="Pfam" id="PF03478">
    <property type="entry name" value="Beta-prop_KIB1-4"/>
    <property type="match status" value="1"/>
</dbReference>
<dbReference type="InterPro" id="IPR005174">
    <property type="entry name" value="KIB1-4_b-propeller"/>
</dbReference>
<dbReference type="OrthoDB" id="642536at2759"/>
<gene>
    <name evidence="2" type="ORF">NE237_005632</name>
</gene>
<reference evidence="2" key="1">
    <citation type="journal article" date="2023" name="Plant J.">
        <title>The genome of the king protea, Protea cynaroides.</title>
        <authorList>
            <person name="Chang J."/>
            <person name="Duong T.A."/>
            <person name="Schoeman C."/>
            <person name="Ma X."/>
            <person name="Roodt D."/>
            <person name="Barker N."/>
            <person name="Li Z."/>
            <person name="Van de Peer Y."/>
            <person name="Mizrachi E."/>
        </authorList>
    </citation>
    <scope>NUCLEOTIDE SEQUENCE</scope>
    <source>
        <tissue evidence="2">Young leaves</tissue>
    </source>
</reference>
<evidence type="ECO:0000313" key="3">
    <source>
        <dbReference type="Proteomes" id="UP001141806"/>
    </source>
</evidence>
<evidence type="ECO:0000313" key="2">
    <source>
        <dbReference type="EMBL" id="KAJ4972458.1"/>
    </source>
</evidence>
<evidence type="ECO:0000259" key="1">
    <source>
        <dbReference type="Pfam" id="PF03478"/>
    </source>
</evidence>
<organism evidence="2 3">
    <name type="scientific">Protea cynaroides</name>
    <dbReference type="NCBI Taxonomy" id="273540"/>
    <lineage>
        <taxon>Eukaryota</taxon>
        <taxon>Viridiplantae</taxon>
        <taxon>Streptophyta</taxon>
        <taxon>Embryophyta</taxon>
        <taxon>Tracheophyta</taxon>
        <taxon>Spermatophyta</taxon>
        <taxon>Magnoliopsida</taxon>
        <taxon>Proteales</taxon>
        <taxon>Proteaceae</taxon>
        <taxon>Protea</taxon>
    </lineage>
</organism>
<dbReference type="InterPro" id="IPR036047">
    <property type="entry name" value="F-box-like_dom_sf"/>
</dbReference>
<dbReference type="AlphaFoldDB" id="A0A9Q0KKS9"/>
<feature type="domain" description="KIB1-4 beta-propeller" evidence="1">
    <location>
        <begin position="71"/>
        <end position="330"/>
    </location>
</feature>
<sequence length="362" mass="42265">MASTADWSGLLPELMELILDRLTRISDHLHFISVCSSWKSVTMNSHYRRHLPRQLPLLMLPGNDDTETRNFFSLSRGKSCGFHIPEIHRKWCRGSTEGWLIIEDKSNREIQLFDPISRDRILLPQRRPGALYVLDYINKAVVSSNPCKTSDYVILAIVNKTEQLSYYKSGTDRWIAITTRWYRFDDVIFYKGLFYAVGNNASLLIYDFSSQPPMETLIPGRESGLHGTYYLVESLGELLLVIRHFSWYDNDGTRLQHIRTLRFELRKFHESKRKWIRKYNIGDSILFLGYGCSVSVAARNFPECKRNSIYFNDSYSPSKPFHHNDIGVFNFRNRSVESFSDSFPICTTPTFWITPNYPHLLD</sequence>
<protein>
    <recommendedName>
        <fullName evidence="1">KIB1-4 beta-propeller domain-containing protein</fullName>
    </recommendedName>
</protein>
<dbReference type="PANTHER" id="PTHR44259:SF114">
    <property type="entry name" value="OS06G0707300 PROTEIN"/>
    <property type="match status" value="1"/>
</dbReference>
<comment type="caution">
    <text evidence="2">The sequence shown here is derived from an EMBL/GenBank/DDBJ whole genome shotgun (WGS) entry which is preliminary data.</text>
</comment>
<dbReference type="Proteomes" id="UP001141806">
    <property type="component" value="Unassembled WGS sequence"/>
</dbReference>
<name>A0A9Q0KKS9_9MAGN</name>
<dbReference type="SUPFAM" id="SSF81383">
    <property type="entry name" value="F-box domain"/>
    <property type="match status" value="1"/>
</dbReference>
<dbReference type="EMBL" id="JAMYWD010000004">
    <property type="protein sequence ID" value="KAJ4972458.1"/>
    <property type="molecule type" value="Genomic_DNA"/>
</dbReference>